<organism evidence="12 13">
    <name type="scientific">Acrasis kona</name>
    <dbReference type="NCBI Taxonomy" id="1008807"/>
    <lineage>
        <taxon>Eukaryota</taxon>
        <taxon>Discoba</taxon>
        <taxon>Heterolobosea</taxon>
        <taxon>Tetramitia</taxon>
        <taxon>Eutetramitia</taxon>
        <taxon>Acrasidae</taxon>
        <taxon>Acrasis</taxon>
    </lineage>
</organism>
<comment type="subcellular location">
    <subcellularLocation>
        <location evidence="1">Mitochondrion intermembrane space</location>
    </subcellularLocation>
</comment>
<dbReference type="InterPro" id="IPR036909">
    <property type="entry name" value="Cyt_c-like_dom_sf"/>
</dbReference>
<evidence type="ECO:0000256" key="2">
    <source>
        <dbReference type="ARBA" id="ARBA00006488"/>
    </source>
</evidence>
<dbReference type="SUPFAM" id="SSF46626">
    <property type="entry name" value="Cytochrome c"/>
    <property type="match status" value="1"/>
</dbReference>
<reference evidence="12 13" key="1">
    <citation type="submission" date="2024-03" db="EMBL/GenBank/DDBJ databases">
        <title>The Acrasis kona genome and developmental transcriptomes reveal deep origins of eukaryotic multicellular pathways.</title>
        <authorList>
            <person name="Sheikh S."/>
            <person name="Fu C.-J."/>
            <person name="Brown M.W."/>
            <person name="Baldauf S.L."/>
        </authorList>
    </citation>
    <scope>NUCLEOTIDE SEQUENCE [LARGE SCALE GENOMIC DNA]</scope>
    <source>
        <strain evidence="12 13">ATCC MYA-3509</strain>
    </source>
</reference>
<keyword evidence="7 8" id="KW-0408">Iron</keyword>
<comment type="function">
    <text evidence="10">Electron carrier protein. The oxidized form of the cytochrome c heme group can accept an electron from the heme group of the cytochrome c1 subunit of cytochrome reductase. Cytochrome c then transfers this electron to the cytochrome oxidase complex, the final protein carrier in the mitochondrial electron-transport chain.</text>
</comment>
<dbReference type="PANTHER" id="PTHR11961">
    <property type="entry name" value="CYTOCHROME C"/>
    <property type="match status" value="1"/>
</dbReference>
<evidence type="ECO:0000256" key="9">
    <source>
        <dbReference type="RuleBase" id="RU004426"/>
    </source>
</evidence>
<feature type="domain" description="Cytochrome c" evidence="11">
    <location>
        <begin position="9"/>
        <end position="110"/>
    </location>
</feature>
<evidence type="ECO:0000259" key="11">
    <source>
        <dbReference type="PROSITE" id="PS51007"/>
    </source>
</evidence>
<dbReference type="GO" id="GO:0020037">
    <property type="term" value="F:heme binding"/>
    <property type="evidence" value="ECO:0007669"/>
    <property type="project" value="InterPro"/>
</dbReference>
<dbReference type="AlphaFoldDB" id="A0AAW2ZBI2"/>
<gene>
    <name evidence="12" type="ORF">AKO1_011950</name>
</gene>
<dbReference type="GO" id="GO:0046872">
    <property type="term" value="F:metal ion binding"/>
    <property type="evidence" value="ECO:0007669"/>
    <property type="project" value="UniProtKB-KW"/>
</dbReference>
<comment type="caution">
    <text evidence="12">The sequence shown here is derived from an EMBL/GenBank/DDBJ whole genome shotgun (WGS) entry which is preliminary data.</text>
</comment>
<keyword evidence="10" id="KW-0496">Mitochondrion</keyword>
<dbReference type="GO" id="GO:0005758">
    <property type="term" value="C:mitochondrial intermembrane space"/>
    <property type="evidence" value="ECO:0007669"/>
    <property type="project" value="UniProtKB-SubCell"/>
</dbReference>
<evidence type="ECO:0000256" key="8">
    <source>
        <dbReference type="PROSITE-ProRule" id="PRU00433"/>
    </source>
</evidence>
<dbReference type="FunFam" id="1.10.760.10:FF:000001">
    <property type="entry name" value="Cytochrome c iso-1"/>
    <property type="match status" value="1"/>
</dbReference>
<accession>A0AAW2ZBI2</accession>
<dbReference type="GO" id="GO:0009055">
    <property type="term" value="F:electron transfer activity"/>
    <property type="evidence" value="ECO:0007669"/>
    <property type="project" value="InterPro"/>
</dbReference>
<evidence type="ECO:0000313" key="13">
    <source>
        <dbReference type="Proteomes" id="UP001431209"/>
    </source>
</evidence>
<dbReference type="PROSITE" id="PS51007">
    <property type="entry name" value="CYTC"/>
    <property type="match status" value="1"/>
</dbReference>
<keyword evidence="3 10" id="KW-0813">Transport</keyword>
<dbReference type="Gene3D" id="1.10.760.10">
    <property type="entry name" value="Cytochrome c-like domain"/>
    <property type="match status" value="1"/>
</dbReference>
<comment type="PTM">
    <text evidence="10">Binds 1 heme group per subunit.</text>
</comment>
<keyword evidence="13" id="KW-1185">Reference proteome</keyword>
<dbReference type="InterPro" id="IPR009056">
    <property type="entry name" value="Cyt_c-like_dom"/>
</dbReference>
<dbReference type="Pfam" id="PF00034">
    <property type="entry name" value="Cytochrom_C"/>
    <property type="match status" value="1"/>
</dbReference>
<sequence>MGEVKIPKGSKAKGEKIFKARCAQCHTVNQGGAHKTGPNLYGMYGRKTGQAEGYTYSPANVEKGITWGDQTLFEYLEDPKKYIPGTKMVFAGLAKPKDRADLIAYLKDSTKA</sequence>
<evidence type="ECO:0000256" key="7">
    <source>
        <dbReference type="ARBA" id="ARBA00023004"/>
    </source>
</evidence>
<comment type="similarity">
    <text evidence="2 9">Belongs to the cytochrome c family.</text>
</comment>
<evidence type="ECO:0000256" key="10">
    <source>
        <dbReference type="RuleBase" id="RU004427"/>
    </source>
</evidence>
<dbReference type="EMBL" id="JAOPGA020001213">
    <property type="protein sequence ID" value="KAL0486270.1"/>
    <property type="molecule type" value="Genomic_DNA"/>
</dbReference>
<name>A0AAW2ZBI2_9EUKA</name>
<keyword evidence="10" id="KW-0679">Respiratory chain</keyword>
<keyword evidence="5 8" id="KW-0479">Metal-binding</keyword>
<evidence type="ECO:0000256" key="5">
    <source>
        <dbReference type="ARBA" id="ARBA00022723"/>
    </source>
</evidence>
<evidence type="ECO:0000256" key="6">
    <source>
        <dbReference type="ARBA" id="ARBA00022982"/>
    </source>
</evidence>
<keyword evidence="4 8" id="KW-0349">Heme</keyword>
<evidence type="ECO:0000256" key="3">
    <source>
        <dbReference type="ARBA" id="ARBA00022448"/>
    </source>
</evidence>
<dbReference type="InterPro" id="IPR002327">
    <property type="entry name" value="Cyt_c_1A/1B"/>
</dbReference>
<keyword evidence="6 10" id="KW-0249">Electron transport</keyword>
<evidence type="ECO:0000256" key="1">
    <source>
        <dbReference type="ARBA" id="ARBA00004569"/>
    </source>
</evidence>
<dbReference type="PRINTS" id="PR00604">
    <property type="entry name" value="CYTCHRMECIAB"/>
</dbReference>
<proteinExistence type="inferred from homology"/>
<protein>
    <submittedName>
        <fullName evidence="12">Cytochrome c</fullName>
    </submittedName>
</protein>
<evidence type="ECO:0000313" key="12">
    <source>
        <dbReference type="EMBL" id="KAL0486270.1"/>
    </source>
</evidence>
<dbReference type="Proteomes" id="UP001431209">
    <property type="component" value="Unassembled WGS sequence"/>
</dbReference>
<evidence type="ECO:0000256" key="4">
    <source>
        <dbReference type="ARBA" id="ARBA00022617"/>
    </source>
</evidence>